<evidence type="ECO:0000313" key="1">
    <source>
        <dbReference type="EMBL" id="KAH7689887.1"/>
    </source>
</evidence>
<keyword evidence="2" id="KW-1185">Reference proteome</keyword>
<evidence type="ECO:0000313" key="2">
    <source>
        <dbReference type="Proteomes" id="UP000827976"/>
    </source>
</evidence>
<comment type="caution">
    <text evidence="1">The sequence shown here is derived from an EMBL/GenBank/DDBJ whole genome shotgun (WGS) entry which is preliminary data.</text>
</comment>
<reference evidence="2" key="1">
    <citation type="journal article" date="2022" name="Nat. Commun.">
        <title>Chromosome evolution and the genetic basis of agronomically important traits in greater yam.</title>
        <authorList>
            <person name="Bredeson J.V."/>
            <person name="Lyons J.B."/>
            <person name="Oniyinde I.O."/>
            <person name="Okereke N.R."/>
            <person name="Kolade O."/>
            <person name="Nnabue I."/>
            <person name="Nwadili C.O."/>
            <person name="Hribova E."/>
            <person name="Parker M."/>
            <person name="Nwogha J."/>
            <person name="Shu S."/>
            <person name="Carlson J."/>
            <person name="Kariba R."/>
            <person name="Muthemba S."/>
            <person name="Knop K."/>
            <person name="Barton G.J."/>
            <person name="Sherwood A.V."/>
            <person name="Lopez-Montes A."/>
            <person name="Asiedu R."/>
            <person name="Jamnadass R."/>
            <person name="Muchugi A."/>
            <person name="Goodstein D."/>
            <person name="Egesi C.N."/>
            <person name="Featherston J."/>
            <person name="Asfaw A."/>
            <person name="Simpson G.G."/>
            <person name="Dolezel J."/>
            <person name="Hendre P.S."/>
            <person name="Van Deynze A."/>
            <person name="Kumar P.L."/>
            <person name="Obidiegwu J.E."/>
            <person name="Bhattacharjee R."/>
            <person name="Rokhsar D.S."/>
        </authorList>
    </citation>
    <scope>NUCLEOTIDE SEQUENCE [LARGE SCALE GENOMIC DNA]</scope>
    <source>
        <strain evidence="2">cv. TDa95/00328</strain>
    </source>
</reference>
<dbReference type="Proteomes" id="UP000827976">
    <property type="component" value="Chromosome 2"/>
</dbReference>
<sequence length="1231" mass="137360">MKDIKRLSPNVCNSLRSSVVLFDLARVVEELIFNSVEACATKVFIHLNVRGFYIKVEDDGYGITRDGLVLLGENLATSRIHLLSDMEAYGGSLVCRGEALGSLSDVSLVEVLSKARGKPNSYRKIIKGRKCLSLGISDQRDAVGTTVIVRDLFYNQPVRRKYIQYSLKKVLHSVKKCVLRTALVNPEILFKVVDLESEAELLRTLPSSSPLHLISIFFGDEVSGSLQEITFTDKDIQFSGYISGPRDAFSTKAFQYVYINSRFVCKGPIHNLLNSLASSLQSSTEIKFHSRKRPRTQTYPAYILNICCPISMYDLTFEPSKTILEFKDWTVVLTVLKQAIWQHWEKLLAQQSQGKACCSNDAVPIDSEIQNKVASKSCTIRKRKDVVQSPQSSSHPTAKSLVNFEKDRLAGTVKRSLPELKPCRSSSDDVWQTNCSSQGQITDKEVSFSFNQDHMGCAKICSGMSTSNSDSAFMKDSIFSFDTLKANSDTNCLGLRWGDNSCRGDRSLEDVSAQMLYNHDPCFVKNNTEDAFILVGSVGFNKSDLKANRVIESEHLNSASYSTCSPVEFESGHSKHLPVHDLRHSPGVGYDSKTSKLELMWHQQVGDSVIEKCQATRELDILLGDSVNPLSPVYSSFTKKSSFHSGLTTQLWGNGSNYVSRETGRYIGSPYYASGRTLFDDFAYTYNFDAKSMSFENVFGKSDGVERSFKHMSDNSQRTVYTASFKGSKFNYLDCFSPDKTLCHGQPSDGIRFEVKVNDDPDRWFLDHSDAIYPDNLIRRASNGHMDVAVSILKHKQDKLETQDSRLSHGCLKIRSGRSQSAPPFYKGKCKFSIVNTCHHTTGEGKENVGVKCKPGTISSFKELAQPSNASQPLLEASLVEISSCSRESSGKVSVTEATDEALDNKQPQKADYNNAINNVSEDELEYASGSLTKWRNHDSQPTGGEMHHDNNDDILDISSGLLHLTGSSLVPDSISRECLKNARVLLQVDKKFIPVIASDTLIVIDQHAADERIRLEELRQKVLSGEGNNISYLGEEQDLILPEIGFQILHNYADQIQKWGWICNIHTECSDSFVKNMNFMNKRPHAVTLVAELMFQVPCILGIDLTDKDLLEYLEQLAETDGSSTLPPAVIRILNFKACRGAIMFGDSLLPSECSLIVEELKETSLCFQCAHGRPTTAPLLNMVSLHEQLTLLEMRLRAPENAWHGLSQHRPSIERAQQRLASARRSQQG</sequence>
<protein>
    <submittedName>
        <fullName evidence="1">DNA mismatch repair protein Mlh3 protein</fullName>
    </submittedName>
</protein>
<organism evidence="1 2">
    <name type="scientific">Dioscorea alata</name>
    <name type="common">Purple yam</name>
    <dbReference type="NCBI Taxonomy" id="55571"/>
    <lineage>
        <taxon>Eukaryota</taxon>
        <taxon>Viridiplantae</taxon>
        <taxon>Streptophyta</taxon>
        <taxon>Embryophyta</taxon>
        <taxon>Tracheophyta</taxon>
        <taxon>Spermatophyta</taxon>
        <taxon>Magnoliopsida</taxon>
        <taxon>Liliopsida</taxon>
        <taxon>Dioscoreales</taxon>
        <taxon>Dioscoreaceae</taxon>
        <taxon>Dioscorea</taxon>
    </lineage>
</organism>
<gene>
    <name evidence="1" type="ORF">IHE45_02G012000</name>
</gene>
<accession>A0ACB7WN79</accession>
<dbReference type="EMBL" id="CM037012">
    <property type="protein sequence ID" value="KAH7689887.1"/>
    <property type="molecule type" value="Genomic_DNA"/>
</dbReference>
<name>A0ACB7WN79_DIOAL</name>
<proteinExistence type="predicted"/>